<feature type="compositionally biased region" description="Polar residues" evidence="7">
    <location>
        <begin position="266"/>
        <end position="277"/>
    </location>
</feature>
<evidence type="ECO:0000256" key="7">
    <source>
        <dbReference type="SAM" id="MobiDB-lite"/>
    </source>
</evidence>
<organism evidence="8 9">
    <name type="scientific">Lachancea dasiensis</name>
    <dbReference type="NCBI Taxonomy" id="1072105"/>
    <lineage>
        <taxon>Eukaryota</taxon>
        <taxon>Fungi</taxon>
        <taxon>Dikarya</taxon>
        <taxon>Ascomycota</taxon>
        <taxon>Saccharomycotina</taxon>
        <taxon>Saccharomycetes</taxon>
        <taxon>Saccharomycetales</taxon>
        <taxon>Saccharomycetaceae</taxon>
        <taxon>Lachancea</taxon>
    </lineage>
</organism>
<protein>
    <recommendedName>
        <fullName evidence="4">Inheritance of peroxisomes protein 1</fullName>
    </recommendedName>
</protein>
<evidence type="ECO:0000256" key="6">
    <source>
        <dbReference type="ARBA" id="ARBA00023140"/>
    </source>
</evidence>
<evidence type="ECO:0000256" key="1">
    <source>
        <dbReference type="ARBA" id="ARBA00003594"/>
    </source>
</evidence>
<comment type="subcellular location">
    <subcellularLocation>
        <location evidence="2">Peroxisome membrane</location>
        <topology evidence="2">Peripheral membrane protein</topology>
    </subcellularLocation>
</comment>
<feature type="compositionally biased region" description="Low complexity" evidence="7">
    <location>
        <begin position="121"/>
        <end position="134"/>
    </location>
</feature>
<reference evidence="9" key="1">
    <citation type="submission" date="2016-03" db="EMBL/GenBank/DDBJ databases">
        <authorList>
            <person name="Devillers H."/>
        </authorList>
    </citation>
    <scope>NUCLEOTIDE SEQUENCE [LARGE SCALE GENOMIC DNA]</scope>
</reference>
<dbReference type="AlphaFoldDB" id="A0A1G4ITN4"/>
<accession>A0A1G4ITN4</accession>
<evidence type="ECO:0000256" key="2">
    <source>
        <dbReference type="ARBA" id="ARBA00004421"/>
    </source>
</evidence>
<feature type="compositionally biased region" description="Polar residues" evidence="7">
    <location>
        <begin position="35"/>
        <end position="49"/>
    </location>
</feature>
<dbReference type="Proteomes" id="UP000190274">
    <property type="component" value="Chromosome B"/>
</dbReference>
<sequence length="404" mass="45440">MNGFTSSSTNGGNHNVKSKRKDALEGTQPADRKQQSPFKSIKNTLLLRSNKQKKSDYKTKGETFKPEAPKLRKGRVPNGSVSTNRLDSKGQQRLSAQRVTLFKYDHVRVLNSVVKNHRSSSESSTSSTVTSQKSVLRHIDSNDFSPGTSDTRRETCLMSDGPLEIYQIISYTSKAAAQKMTYLCFGRKDNIVHPILPKLQITKLDSSQFEMSILLLNPERYWILTFLPEPGRARLREETKTEFESVVRSICCYKIPPSQIPLLEPSNHSDGQTSQKMDVSGHDDDEDDNDDEDESDLEYLLDDLDSLSDETSFASDGLNQCDENNVNDVFKKAIRNIISLDVSENAATMNNKRLSSYHGPALPSTLRSRYSMVRSVSVPLRPQRSHQESFAMGLGTWMDINAED</sequence>
<feature type="compositionally biased region" description="Polar residues" evidence="7">
    <location>
        <begin position="1"/>
        <end position="15"/>
    </location>
</feature>
<dbReference type="EMBL" id="LT598456">
    <property type="protein sequence ID" value="SCU80257.1"/>
    <property type="molecule type" value="Genomic_DNA"/>
</dbReference>
<keyword evidence="5" id="KW-0472">Membrane</keyword>
<feature type="compositionally biased region" description="Acidic residues" evidence="7">
    <location>
        <begin position="283"/>
        <end position="295"/>
    </location>
</feature>
<proteinExistence type="inferred from homology"/>
<evidence type="ECO:0000256" key="5">
    <source>
        <dbReference type="ARBA" id="ARBA00023136"/>
    </source>
</evidence>
<comment type="similarity">
    <text evidence="3">Belongs to the INP1 family.</text>
</comment>
<evidence type="ECO:0000256" key="4">
    <source>
        <dbReference type="ARBA" id="ARBA00021397"/>
    </source>
</evidence>
<evidence type="ECO:0000313" key="9">
    <source>
        <dbReference type="Proteomes" id="UP000190274"/>
    </source>
</evidence>
<feature type="region of interest" description="Disordered" evidence="7">
    <location>
        <begin position="1"/>
        <end position="92"/>
    </location>
</feature>
<dbReference type="OrthoDB" id="4068391at2759"/>
<dbReference type="GO" id="GO:0045033">
    <property type="term" value="P:peroxisome inheritance"/>
    <property type="evidence" value="ECO:0007669"/>
    <property type="project" value="InterPro"/>
</dbReference>
<dbReference type="PRINTS" id="PR02103">
    <property type="entry name" value="INPROXISOME1"/>
</dbReference>
<evidence type="ECO:0000256" key="3">
    <source>
        <dbReference type="ARBA" id="ARBA00010707"/>
    </source>
</evidence>
<gene>
    <name evidence="8" type="ORF">LADA_0B05996G</name>
</gene>
<feature type="compositionally biased region" description="Polar residues" evidence="7">
    <location>
        <begin position="79"/>
        <end position="92"/>
    </location>
</feature>
<dbReference type="Pfam" id="PF12634">
    <property type="entry name" value="Inp1"/>
    <property type="match status" value="1"/>
</dbReference>
<dbReference type="STRING" id="1266660.A0A1G4ITN4"/>
<dbReference type="GO" id="GO:0005780">
    <property type="term" value="C:extrinsic component of intraperoxisomal membrane"/>
    <property type="evidence" value="ECO:0007669"/>
    <property type="project" value="InterPro"/>
</dbReference>
<keyword evidence="6" id="KW-0576">Peroxisome</keyword>
<feature type="region of interest" description="Disordered" evidence="7">
    <location>
        <begin position="115"/>
        <end position="153"/>
    </location>
</feature>
<feature type="compositionally biased region" description="Basic and acidic residues" evidence="7">
    <location>
        <begin position="53"/>
        <end position="70"/>
    </location>
</feature>
<feature type="region of interest" description="Disordered" evidence="7">
    <location>
        <begin position="262"/>
        <end position="295"/>
    </location>
</feature>
<keyword evidence="9" id="KW-1185">Reference proteome</keyword>
<comment type="function">
    <text evidence="1">Required for peroxisome inheritance.</text>
</comment>
<name>A0A1G4ITN4_9SACH</name>
<dbReference type="InterPro" id="IPR024758">
    <property type="entry name" value="Inp1"/>
</dbReference>
<evidence type="ECO:0000313" key="8">
    <source>
        <dbReference type="EMBL" id="SCU80257.1"/>
    </source>
</evidence>